<feature type="region of interest" description="Disordered" evidence="5">
    <location>
        <begin position="82"/>
        <end position="109"/>
    </location>
</feature>
<dbReference type="Gene3D" id="1.10.1660.10">
    <property type="match status" value="1"/>
</dbReference>
<gene>
    <name evidence="7" type="ORF">LIZ65_08200</name>
</gene>
<accession>A0ABS8DFS2</accession>
<dbReference type="InterPro" id="IPR009061">
    <property type="entry name" value="DNA-bd_dom_put_sf"/>
</dbReference>
<dbReference type="EMBL" id="JAJCIS010000003">
    <property type="protein sequence ID" value="MCB7387268.1"/>
    <property type="molecule type" value="Genomic_DNA"/>
</dbReference>
<dbReference type="Pfam" id="PF13411">
    <property type="entry name" value="MerR_1"/>
    <property type="match status" value="1"/>
</dbReference>
<feature type="compositionally biased region" description="Polar residues" evidence="5">
    <location>
        <begin position="90"/>
        <end position="109"/>
    </location>
</feature>
<evidence type="ECO:0000259" key="6">
    <source>
        <dbReference type="PROSITE" id="PS50937"/>
    </source>
</evidence>
<evidence type="ECO:0000256" key="3">
    <source>
        <dbReference type="ARBA" id="ARBA00023125"/>
    </source>
</evidence>
<sequence>MGDVHYMISETAKRVGVESHVLRYWEEELNLPIGRTEMGHRHYTEEDIQLFCCIKELKEQGMQLKELKGVIPDMLRAKEQLKAKRHPISTPVNSDSNSVHNDKQLQTNVQPEVLELTPDYRQAEAMLTSVMQNVMLQNNKILEENICKGVTEKVAKDMDFLLQAKDRQEEDRFRKLDHLIRQQQTIRKEASRPAPSRYLRKIFGES</sequence>
<evidence type="ECO:0000256" key="5">
    <source>
        <dbReference type="SAM" id="MobiDB-lite"/>
    </source>
</evidence>
<dbReference type="InterPro" id="IPR000551">
    <property type="entry name" value="MerR-type_HTH_dom"/>
</dbReference>
<dbReference type="SUPFAM" id="SSF46955">
    <property type="entry name" value="Putative DNA-binding domain"/>
    <property type="match status" value="1"/>
</dbReference>
<dbReference type="PANTHER" id="PTHR30204">
    <property type="entry name" value="REDOX-CYCLING DRUG-SENSING TRANSCRIPTIONAL ACTIVATOR SOXR"/>
    <property type="match status" value="1"/>
</dbReference>
<dbReference type="PROSITE" id="PS50937">
    <property type="entry name" value="HTH_MERR_2"/>
    <property type="match status" value="1"/>
</dbReference>
<dbReference type="PANTHER" id="PTHR30204:SF69">
    <property type="entry name" value="MERR-FAMILY TRANSCRIPTIONAL REGULATOR"/>
    <property type="match status" value="1"/>
</dbReference>
<dbReference type="RefSeq" id="WP_066734136.1">
    <property type="nucleotide sequence ID" value="NZ_JAJCIQ010000003.1"/>
</dbReference>
<comment type="caution">
    <text evidence="7">The sequence shown here is derived from an EMBL/GenBank/DDBJ whole genome shotgun (WGS) entry which is preliminary data.</text>
</comment>
<keyword evidence="1" id="KW-0678">Repressor</keyword>
<feature type="domain" description="HTH merR-type" evidence="6">
    <location>
        <begin position="5"/>
        <end position="73"/>
    </location>
</feature>
<keyword evidence="3" id="KW-0238">DNA-binding</keyword>
<dbReference type="InterPro" id="IPR047057">
    <property type="entry name" value="MerR_fam"/>
</dbReference>
<protein>
    <submittedName>
        <fullName evidence="7">Helix-turn-helix domain-containing protein</fullName>
    </submittedName>
</protein>
<dbReference type="SMART" id="SM00422">
    <property type="entry name" value="HTH_MERR"/>
    <property type="match status" value="1"/>
</dbReference>
<evidence type="ECO:0000256" key="4">
    <source>
        <dbReference type="ARBA" id="ARBA00023163"/>
    </source>
</evidence>
<evidence type="ECO:0000256" key="2">
    <source>
        <dbReference type="ARBA" id="ARBA00023015"/>
    </source>
</evidence>
<evidence type="ECO:0000313" key="8">
    <source>
        <dbReference type="Proteomes" id="UP001299546"/>
    </source>
</evidence>
<dbReference type="Proteomes" id="UP001299546">
    <property type="component" value="Unassembled WGS sequence"/>
</dbReference>
<dbReference type="CDD" id="cd04764">
    <property type="entry name" value="HTH_MlrA-like_sg1"/>
    <property type="match status" value="1"/>
</dbReference>
<proteinExistence type="predicted"/>
<evidence type="ECO:0000256" key="1">
    <source>
        <dbReference type="ARBA" id="ARBA00022491"/>
    </source>
</evidence>
<keyword evidence="4" id="KW-0804">Transcription</keyword>
<evidence type="ECO:0000313" key="7">
    <source>
        <dbReference type="EMBL" id="MCB7387268.1"/>
    </source>
</evidence>
<reference evidence="7 8" key="1">
    <citation type="submission" date="2021-10" db="EMBL/GenBank/DDBJ databases">
        <title>Collection of gut derived symbiotic bacterial strains cultured from healthy donors.</title>
        <authorList>
            <person name="Lin H."/>
            <person name="Littmann E."/>
            <person name="Kohout C."/>
            <person name="Pamer E.G."/>
        </authorList>
    </citation>
    <scope>NUCLEOTIDE SEQUENCE [LARGE SCALE GENOMIC DNA]</scope>
    <source>
        <strain evidence="7 8">DFI.1.165</strain>
    </source>
</reference>
<keyword evidence="2" id="KW-0805">Transcription regulation</keyword>
<keyword evidence="8" id="KW-1185">Reference proteome</keyword>
<organism evidence="7 8">
    <name type="scientific">Bariatricus massiliensis</name>
    <dbReference type="NCBI Taxonomy" id="1745713"/>
    <lineage>
        <taxon>Bacteria</taxon>
        <taxon>Bacillati</taxon>
        <taxon>Bacillota</taxon>
        <taxon>Clostridia</taxon>
        <taxon>Lachnospirales</taxon>
        <taxon>Lachnospiraceae</taxon>
        <taxon>Bariatricus</taxon>
    </lineage>
</organism>
<name>A0ABS8DFS2_9FIRM</name>